<dbReference type="SUPFAM" id="SSF81886">
    <property type="entry name" value="Helical scaffold and wing domains of SecA"/>
    <property type="match status" value="1"/>
</dbReference>
<dbReference type="PRINTS" id="PR00906">
    <property type="entry name" value="SECA"/>
</dbReference>
<organism evidence="21 22">
    <name type="scientific">Candidatus Roizmanbacteria bacterium CG_4_8_14_3_um_filter_36_10</name>
    <dbReference type="NCBI Taxonomy" id="1974834"/>
    <lineage>
        <taxon>Bacteria</taxon>
        <taxon>Candidatus Roizmaniibacteriota</taxon>
    </lineage>
</organism>
<sequence>MLNFLKKFFDYNERELVHYRRKVEEINDLEDKARKLKDQDFSKETNKLREKIKDGEALNNVLPWSFALVREAARRLLDERHFDVQLIAGISLHEGKVVEQKTGEGKTLSATAALYLNALTGKGAHLVTVNDYLARRDCGWMGTIFHFLGLSTAAIVADRSYIFDPVYQDKEAVDWRLVNLRPISRKEAYLTDITYGINSEFGFDYLRDNMAQTVDHLVQRDFNYAIIDEADSILIDEARTPHIISAPYEEDVSKYYQYAKIVRRLDSKTDFKVDEKSRTANLTEEGIKKLESLLGVNNIYEKDFDTLFHVEAALKAQTLFKIDKDYIIKDNEVIIVDEFTGRLLPGRRFSEGIHQAIEAKENVNIQKESKTLATISLQNYFRMYKKLAGMTGTAATEAEEFHKIYSMDVLIVPTNRPMVRRDFPDSIYKTEKGKFNAVAEEIAKNYKLGRPVLVGTTSIEKNENLSKILKAKGVPHQLLNAKQHEKEALILAEAGKKGAVTVATNMAGRGVDIVLGGIAPSKYQLKIKSEKLKVEKQRWQKEHDEIIKLGGLYVIGTERHESRRIDNQLRGRAGRQGDPGETRFFVALNDDLMRIFGGEQISRLMTFFNFPEDQPLSHSMVSRAIEQAQVKVEGFNFDIRKHLVDFDDVLNKQREIIYGLRRDILLSLDRKEEEFRQTIFKVFNQELNLIANNHFALNQTFDQEASKKLVAEINFITAVDSKTVEDLLKSRSTVSLVDHLNQLVKKEYENRENKLGKRVWNEITRMVFISTVDKYWTEHLTSIEDLREGINLRGYAQLDPLVEYKNEAYSMFERLVADINFEATRRLFKVEVSAFAEATGDRGDNGQAPMIFKSASAIDPFKSSPTQPHLTTTDEKNVESSLDQPQPTEVEGFKVIPPGTKSKKLGRNDPCWCGSGKKYKRCHYPN</sequence>
<evidence type="ECO:0000256" key="8">
    <source>
        <dbReference type="ARBA" id="ARBA00022741"/>
    </source>
</evidence>
<dbReference type="Pfam" id="PF01043">
    <property type="entry name" value="SecA_PP_bind"/>
    <property type="match status" value="1"/>
</dbReference>
<evidence type="ECO:0000313" key="21">
    <source>
        <dbReference type="EMBL" id="PJC81439.1"/>
    </source>
</evidence>
<dbReference type="GO" id="GO:0005886">
    <property type="term" value="C:plasma membrane"/>
    <property type="evidence" value="ECO:0007669"/>
    <property type="project" value="UniProtKB-SubCell"/>
</dbReference>
<dbReference type="Proteomes" id="UP000229370">
    <property type="component" value="Unassembled WGS sequence"/>
</dbReference>
<dbReference type="EMBL" id="PFQK01000081">
    <property type="protein sequence ID" value="PJC81439.1"/>
    <property type="molecule type" value="Genomic_DNA"/>
</dbReference>
<dbReference type="GO" id="GO:0005829">
    <property type="term" value="C:cytosol"/>
    <property type="evidence" value="ECO:0007669"/>
    <property type="project" value="TreeGrafter"/>
</dbReference>
<dbReference type="FunFam" id="3.90.1440.10:FF:000002">
    <property type="entry name" value="Protein translocase subunit SecA"/>
    <property type="match status" value="1"/>
</dbReference>
<feature type="binding site" evidence="15">
    <location>
        <begin position="103"/>
        <end position="107"/>
    </location>
    <ligand>
        <name>ATP</name>
        <dbReference type="ChEBI" id="CHEBI:30616"/>
    </ligand>
</feature>
<evidence type="ECO:0000256" key="2">
    <source>
        <dbReference type="ARBA" id="ARBA00004170"/>
    </source>
</evidence>
<dbReference type="InterPro" id="IPR000185">
    <property type="entry name" value="SecA"/>
</dbReference>
<dbReference type="PANTHER" id="PTHR30612">
    <property type="entry name" value="SECA INNER MEMBRANE COMPONENT OF SEC PROTEIN SECRETION SYSTEM"/>
    <property type="match status" value="1"/>
</dbReference>
<evidence type="ECO:0000256" key="10">
    <source>
        <dbReference type="ARBA" id="ARBA00022840"/>
    </source>
</evidence>
<feature type="region of interest" description="Disordered" evidence="17">
    <location>
        <begin position="862"/>
        <end position="908"/>
    </location>
</feature>
<dbReference type="PROSITE" id="PS51192">
    <property type="entry name" value="HELICASE_ATP_BIND_1"/>
    <property type="match status" value="1"/>
</dbReference>
<keyword evidence="12 15" id="KW-1278">Translocase</keyword>
<evidence type="ECO:0000256" key="4">
    <source>
        <dbReference type="ARBA" id="ARBA00022448"/>
    </source>
</evidence>
<dbReference type="GO" id="GO:0005524">
    <property type="term" value="F:ATP binding"/>
    <property type="evidence" value="ECO:0007669"/>
    <property type="project" value="UniProtKB-UniRule"/>
</dbReference>
<dbReference type="InterPro" id="IPR044722">
    <property type="entry name" value="SecA_SF2_C"/>
</dbReference>
<feature type="domain" description="Helicase C-terminal" evidence="19">
    <location>
        <begin position="434"/>
        <end position="643"/>
    </location>
</feature>
<dbReference type="InterPro" id="IPR011116">
    <property type="entry name" value="SecA_Wing/Scaffold"/>
</dbReference>
<dbReference type="InterPro" id="IPR004027">
    <property type="entry name" value="SEC_C_motif"/>
</dbReference>
<comment type="subcellular location">
    <subcellularLocation>
        <location evidence="15">Cell membrane</location>
        <topology evidence="15">Peripheral membrane protein</topology>
        <orientation evidence="15">Cytoplasmic side</orientation>
    </subcellularLocation>
    <subcellularLocation>
        <location evidence="15">Cytoplasm</location>
    </subcellularLocation>
    <subcellularLocation>
        <location evidence="2">Membrane</location>
        <topology evidence="2">Peripheral membrane protein</topology>
    </subcellularLocation>
    <text evidence="15">Distribution is 50-50.</text>
</comment>
<comment type="function">
    <text evidence="15">Part of the Sec protein translocase complex. Interacts with the SecYEG preprotein conducting channel. Has a central role in coupling the hydrolysis of ATP to the transfer of proteins into and across the cell membrane, serving as an ATP-driven molecular motor driving the stepwise translocation of polypeptide chains across the membrane.</text>
</comment>
<dbReference type="NCBIfam" id="TIGR00963">
    <property type="entry name" value="secA"/>
    <property type="match status" value="1"/>
</dbReference>
<dbReference type="Gene3D" id="1.10.3060.10">
    <property type="entry name" value="Helical scaffold and wing domains of SecA"/>
    <property type="match status" value="1"/>
</dbReference>
<dbReference type="InterPro" id="IPR014018">
    <property type="entry name" value="SecA_motor_DEAD"/>
</dbReference>
<comment type="cofactor">
    <cofactor evidence="1">
        <name>Zn(2+)</name>
        <dbReference type="ChEBI" id="CHEBI:29105"/>
    </cofactor>
</comment>
<evidence type="ECO:0000256" key="3">
    <source>
        <dbReference type="ARBA" id="ARBA00007650"/>
    </source>
</evidence>
<dbReference type="GO" id="GO:0065002">
    <property type="term" value="P:intracellular protein transmembrane transport"/>
    <property type="evidence" value="ECO:0007669"/>
    <property type="project" value="UniProtKB-UniRule"/>
</dbReference>
<dbReference type="HAMAP" id="MF_01382">
    <property type="entry name" value="SecA"/>
    <property type="match status" value="1"/>
</dbReference>
<dbReference type="InterPro" id="IPR011115">
    <property type="entry name" value="SecA_DEAD"/>
</dbReference>
<dbReference type="GO" id="GO:0008564">
    <property type="term" value="F:protein-exporting ATPase activity"/>
    <property type="evidence" value="ECO:0007669"/>
    <property type="project" value="UniProtKB-EC"/>
</dbReference>
<dbReference type="PANTHER" id="PTHR30612:SF0">
    <property type="entry name" value="CHLOROPLAST PROTEIN-TRANSPORTING ATPASE"/>
    <property type="match status" value="1"/>
</dbReference>
<evidence type="ECO:0000256" key="17">
    <source>
        <dbReference type="SAM" id="MobiDB-lite"/>
    </source>
</evidence>
<dbReference type="SUPFAM" id="SSF81767">
    <property type="entry name" value="Pre-protein crosslinking domain of SecA"/>
    <property type="match status" value="1"/>
</dbReference>
<dbReference type="GO" id="GO:0046872">
    <property type="term" value="F:metal ion binding"/>
    <property type="evidence" value="ECO:0007669"/>
    <property type="project" value="UniProtKB-KW"/>
</dbReference>
<keyword evidence="9" id="KW-0862">Zinc</keyword>
<dbReference type="Pfam" id="PF21090">
    <property type="entry name" value="P-loop_SecA"/>
    <property type="match status" value="1"/>
</dbReference>
<comment type="catalytic activity">
    <reaction evidence="15">
        <text>ATP + H2O + cellular proteinSide 1 = ADP + phosphate + cellular proteinSide 2.</text>
        <dbReference type="EC" id="7.4.2.8"/>
    </reaction>
</comment>
<dbReference type="PROSITE" id="PS51194">
    <property type="entry name" value="HELICASE_CTER"/>
    <property type="match status" value="1"/>
</dbReference>
<feature type="binding site" evidence="15">
    <location>
        <position position="512"/>
    </location>
    <ligand>
        <name>ATP</name>
        <dbReference type="ChEBI" id="CHEBI:30616"/>
    </ligand>
</feature>
<dbReference type="Pfam" id="PF07516">
    <property type="entry name" value="SecA_SW"/>
    <property type="match status" value="1"/>
</dbReference>
<comment type="subunit">
    <text evidence="15">Monomer and homodimer. Part of the essential Sec protein translocation apparatus which comprises SecA, SecYEG and auxiliary proteins SecDF. Other proteins may also be involved.</text>
</comment>
<keyword evidence="10 15" id="KW-0067">ATP-binding</keyword>
<feature type="domain" description="SecA family profile" evidence="20">
    <location>
        <begin position="1"/>
        <end position="617"/>
    </location>
</feature>
<keyword evidence="14 15" id="KW-0472">Membrane</keyword>
<dbReference type="Gene3D" id="3.10.450.50">
    <property type="match status" value="1"/>
</dbReference>
<dbReference type="InterPro" id="IPR020937">
    <property type="entry name" value="SecA_CS"/>
</dbReference>
<dbReference type="FunFam" id="3.40.50.300:FF:000113">
    <property type="entry name" value="Preprotein translocase subunit SecA"/>
    <property type="match status" value="1"/>
</dbReference>
<evidence type="ECO:0000256" key="5">
    <source>
        <dbReference type="ARBA" id="ARBA00022475"/>
    </source>
</evidence>
<dbReference type="GO" id="GO:0017038">
    <property type="term" value="P:protein import"/>
    <property type="evidence" value="ECO:0007669"/>
    <property type="project" value="InterPro"/>
</dbReference>
<feature type="binding site" evidence="15">
    <location>
        <position position="85"/>
    </location>
    <ligand>
        <name>ATP</name>
        <dbReference type="ChEBI" id="CHEBI:30616"/>
    </ligand>
</feature>
<dbReference type="GO" id="GO:0031522">
    <property type="term" value="C:cell envelope Sec protein transport complex"/>
    <property type="evidence" value="ECO:0007669"/>
    <property type="project" value="TreeGrafter"/>
</dbReference>
<keyword evidence="13 15" id="KW-0811">Translocation</keyword>
<keyword evidence="4 15" id="KW-0813">Transport</keyword>
<evidence type="ECO:0000259" key="18">
    <source>
        <dbReference type="PROSITE" id="PS51192"/>
    </source>
</evidence>
<dbReference type="Pfam" id="PF02810">
    <property type="entry name" value="SEC-C"/>
    <property type="match status" value="1"/>
</dbReference>
<evidence type="ECO:0000256" key="7">
    <source>
        <dbReference type="ARBA" id="ARBA00022723"/>
    </source>
</evidence>
<dbReference type="PROSITE" id="PS01312">
    <property type="entry name" value="SECA"/>
    <property type="match status" value="1"/>
</dbReference>
<dbReference type="InterPro" id="IPR001650">
    <property type="entry name" value="Helicase_C-like"/>
</dbReference>
<comment type="similarity">
    <text evidence="3 15 16">Belongs to the SecA family.</text>
</comment>
<name>A0A2M8GLT6_9BACT</name>
<dbReference type="InterPro" id="IPR036266">
    <property type="entry name" value="SecA_Wing/Scaffold_sf"/>
</dbReference>
<protein>
    <recommendedName>
        <fullName evidence="15 16">Protein translocase subunit SecA</fullName>
        <ecNumber evidence="15">7.4.2.8</ecNumber>
    </recommendedName>
</protein>
<dbReference type="AlphaFoldDB" id="A0A2M8GLT6"/>
<dbReference type="NCBIfam" id="NF009538">
    <property type="entry name" value="PRK12904.1"/>
    <property type="match status" value="1"/>
</dbReference>
<accession>A0A2M8GLT6</accession>
<dbReference type="Pfam" id="PF07517">
    <property type="entry name" value="SecA_DEAD"/>
    <property type="match status" value="1"/>
</dbReference>
<keyword evidence="11 15" id="KW-0653">Protein transport</keyword>
<dbReference type="PROSITE" id="PS51196">
    <property type="entry name" value="SECA_MOTOR_DEAD"/>
    <property type="match status" value="1"/>
</dbReference>
<proteinExistence type="inferred from homology"/>
<dbReference type="InterPro" id="IPR036670">
    <property type="entry name" value="SecA_X-link_sf"/>
</dbReference>
<reference evidence="22" key="1">
    <citation type="submission" date="2017-09" db="EMBL/GenBank/DDBJ databases">
        <title>Depth-based differentiation of microbial function through sediment-hosted aquifers and enrichment of novel symbionts in the deep terrestrial subsurface.</title>
        <authorList>
            <person name="Probst A.J."/>
            <person name="Ladd B."/>
            <person name="Jarett J.K."/>
            <person name="Geller-Mcgrath D.E."/>
            <person name="Sieber C.M.K."/>
            <person name="Emerson J.B."/>
            <person name="Anantharaman K."/>
            <person name="Thomas B.C."/>
            <person name="Malmstrom R."/>
            <person name="Stieglmeier M."/>
            <person name="Klingl A."/>
            <person name="Woyke T."/>
            <person name="Ryan C.M."/>
            <person name="Banfield J.F."/>
        </authorList>
    </citation>
    <scope>NUCLEOTIDE SEQUENCE [LARGE SCALE GENOMIC DNA]</scope>
</reference>
<evidence type="ECO:0000256" key="11">
    <source>
        <dbReference type="ARBA" id="ARBA00022927"/>
    </source>
</evidence>
<dbReference type="InterPro" id="IPR027417">
    <property type="entry name" value="P-loop_NTPase"/>
</dbReference>
<dbReference type="GO" id="GO:0006605">
    <property type="term" value="P:protein targeting"/>
    <property type="evidence" value="ECO:0007669"/>
    <property type="project" value="UniProtKB-UniRule"/>
</dbReference>
<keyword evidence="8 15" id="KW-0547">Nucleotide-binding</keyword>
<evidence type="ECO:0000256" key="9">
    <source>
        <dbReference type="ARBA" id="ARBA00022833"/>
    </source>
</evidence>
<dbReference type="SMART" id="SM00957">
    <property type="entry name" value="SecA_DEAD"/>
    <property type="match status" value="1"/>
</dbReference>
<keyword evidence="7" id="KW-0479">Metal-binding</keyword>
<evidence type="ECO:0000256" key="15">
    <source>
        <dbReference type="HAMAP-Rule" id="MF_01382"/>
    </source>
</evidence>
<evidence type="ECO:0000256" key="14">
    <source>
        <dbReference type="ARBA" id="ARBA00023136"/>
    </source>
</evidence>
<evidence type="ECO:0000256" key="12">
    <source>
        <dbReference type="ARBA" id="ARBA00022967"/>
    </source>
</evidence>
<evidence type="ECO:0000256" key="13">
    <source>
        <dbReference type="ARBA" id="ARBA00023010"/>
    </source>
</evidence>
<dbReference type="InterPro" id="IPR011130">
    <property type="entry name" value="SecA_preprotein_X-link_dom"/>
</dbReference>
<dbReference type="SUPFAM" id="SSF52540">
    <property type="entry name" value="P-loop containing nucleoside triphosphate hydrolases"/>
    <property type="match status" value="2"/>
</dbReference>
<dbReference type="SMART" id="SM00958">
    <property type="entry name" value="SecA_PP_bind"/>
    <property type="match status" value="1"/>
</dbReference>
<evidence type="ECO:0000256" key="16">
    <source>
        <dbReference type="RuleBase" id="RU003874"/>
    </source>
</evidence>
<gene>
    <name evidence="15" type="primary">secA</name>
    <name evidence="21" type="ORF">CO007_04695</name>
</gene>
<dbReference type="Gene3D" id="3.40.50.300">
    <property type="entry name" value="P-loop containing nucleotide triphosphate hydrolases"/>
    <property type="match status" value="2"/>
</dbReference>
<keyword evidence="6 15" id="KW-0963">Cytoplasm</keyword>
<dbReference type="GO" id="GO:0043952">
    <property type="term" value="P:protein transport by the Sec complex"/>
    <property type="evidence" value="ECO:0007669"/>
    <property type="project" value="UniProtKB-ARBA"/>
</dbReference>
<dbReference type="EC" id="7.4.2.8" evidence="15"/>
<dbReference type="Gene3D" id="3.90.1440.10">
    <property type="entry name" value="SecA, preprotein cross-linking domain"/>
    <property type="match status" value="1"/>
</dbReference>
<dbReference type="InterPro" id="IPR014001">
    <property type="entry name" value="Helicase_ATP-bd"/>
</dbReference>
<evidence type="ECO:0000313" key="22">
    <source>
        <dbReference type="Proteomes" id="UP000229370"/>
    </source>
</evidence>
<evidence type="ECO:0000256" key="6">
    <source>
        <dbReference type="ARBA" id="ARBA00022490"/>
    </source>
</evidence>
<evidence type="ECO:0000259" key="19">
    <source>
        <dbReference type="PROSITE" id="PS51194"/>
    </source>
</evidence>
<dbReference type="CDD" id="cd18803">
    <property type="entry name" value="SF2_C_secA"/>
    <property type="match status" value="1"/>
</dbReference>
<comment type="caution">
    <text evidence="21">The sequence shown here is derived from an EMBL/GenBank/DDBJ whole genome shotgun (WGS) entry which is preliminary data.</text>
</comment>
<dbReference type="CDD" id="cd17928">
    <property type="entry name" value="DEXDc_SecA"/>
    <property type="match status" value="1"/>
</dbReference>
<keyword evidence="5 15" id="KW-1003">Cell membrane</keyword>
<feature type="domain" description="Helicase ATP-binding" evidence="18">
    <location>
        <begin position="87"/>
        <end position="266"/>
    </location>
</feature>
<evidence type="ECO:0000259" key="20">
    <source>
        <dbReference type="PROSITE" id="PS51196"/>
    </source>
</evidence>
<evidence type="ECO:0000256" key="1">
    <source>
        <dbReference type="ARBA" id="ARBA00001947"/>
    </source>
</evidence>